<evidence type="ECO:0000313" key="2">
    <source>
        <dbReference type="Proteomes" id="UP001486207"/>
    </source>
</evidence>
<proteinExistence type="predicted"/>
<gene>
    <name evidence="1" type="ORF">ABT384_45440</name>
</gene>
<dbReference type="RefSeq" id="WP_190075797.1">
    <property type="nucleotide sequence ID" value="NZ_BNBM01000028.1"/>
</dbReference>
<sequence length="74" mass="7663">MAGLETVVVIAAGGYVAADASGPVTKLVDELGESRRVAVRESEPVCGCRDHLAHLDPHEGACACYADVRQGKAL</sequence>
<dbReference type="EMBL" id="JBEPFB010000040">
    <property type="protein sequence ID" value="MER7379838.1"/>
    <property type="molecule type" value="Genomic_DNA"/>
</dbReference>
<reference evidence="1 2" key="1">
    <citation type="submission" date="2024-06" db="EMBL/GenBank/DDBJ databases">
        <title>The Natural Products Discovery Center: Release of the First 8490 Sequenced Strains for Exploring Actinobacteria Biosynthetic Diversity.</title>
        <authorList>
            <person name="Kalkreuter E."/>
            <person name="Kautsar S.A."/>
            <person name="Yang D."/>
            <person name="Bader C.D."/>
            <person name="Teijaro C.N."/>
            <person name="Fluegel L."/>
            <person name="Davis C.M."/>
            <person name="Simpson J.R."/>
            <person name="Lauterbach L."/>
            <person name="Steele A.D."/>
            <person name="Gui C."/>
            <person name="Meng S."/>
            <person name="Li G."/>
            <person name="Viehrig K."/>
            <person name="Ye F."/>
            <person name="Su P."/>
            <person name="Kiefer A.F."/>
            <person name="Nichols A."/>
            <person name="Cepeda A.J."/>
            <person name="Yan W."/>
            <person name="Fan B."/>
            <person name="Jiang Y."/>
            <person name="Adhikari A."/>
            <person name="Zheng C.-J."/>
            <person name="Schuster L."/>
            <person name="Cowan T.M."/>
            <person name="Smanski M.J."/>
            <person name="Chevrette M.G."/>
            <person name="De Carvalho L.P.S."/>
            <person name="Shen B."/>
        </authorList>
    </citation>
    <scope>NUCLEOTIDE SEQUENCE [LARGE SCALE GENOMIC DNA]</scope>
    <source>
        <strain evidence="1 2">NPDC000155</strain>
    </source>
</reference>
<evidence type="ECO:0000313" key="1">
    <source>
        <dbReference type="EMBL" id="MER7379838.1"/>
    </source>
</evidence>
<name>A0ABV1Y7K3_9ACTN</name>
<comment type="caution">
    <text evidence="1">The sequence shown here is derived from an EMBL/GenBank/DDBJ whole genome shotgun (WGS) entry which is preliminary data.</text>
</comment>
<organism evidence="1 2">
    <name type="scientific">Streptomyces lanatus</name>
    <dbReference type="NCBI Taxonomy" id="66900"/>
    <lineage>
        <taxon>Bacteria</taxon>
        <taxon>Bacillati</taxon>
        <taxon>Actinomycetota</taxon>
        <taxon>Actinomycetes</taxon>
        <taxon>Kitasatosporales</taxon>
        <taxon>Streptomycetaceae</taxon>
        <taxon>Streptomyces</taxon>
    </lineage>
</organism>
<protein>
    <submittedName>
        <fullName evidence="1">Uncharacterized protein</fullName>
    </submittedName>
</protein>
<dbReference type="Proteomes" id="UP001486207">
    <property type="component" value="Unassembled WGS sequence"/>
</dbReference>
<keyword evidence="2" id="KW-1185">Reference proteome</keyword>
<accession>A0ABV1Y7K3</accession>